<evidence type="ECO:0000256" key="1">
    <source>
        <dbReference type="SAM" id="SignalP"/>
    </source>
</evidence>
<accession>A0A3N7HUY7</accession>
<gene>
    <name evidence="2" type="ORF">DZC73_00770</name>
</gene>
<reference evidence="2 3" key="1">
    <citation type="submission" date="2018-08" db="EMBL/GenBank/DDBJ databases">
        <authorList>
            <person name="Khan S.A."/>
            <person name="Jeon C.O."/>
            <person name="Chun B.H."/>
            <person name="Jeong S.E."/>
        </authorList>
    </citation>
    <scope>NUCLEOTIDE SEQUENCE [LARGE SCALE GENOMIC DNA]</scope>
    <source>
        <strain evidence="2 3">S-16</strain>
    </source>
</reference>
<keyword evidence="3" id="KW-1185">Reference proteome</keyword>
<feature type="signal peptide" evidence="1">
    <location>
        <begin position="1"/>
        <end position="30"/>
    </location>
</feature>
<comment type="caution">
    <text evidence="2">The sequence shown here is derived from an EMBL/GenBank/DDBJ whole genome shotgun (WGS) entry which is preliminary data.</text>
</comment>
<organism evidence="2 3">
    <name type="scientific">Piscinibacter terrae</name>
    <dbReference type="NCBI Taxonomy" id="2496871"/>
    <lineage>
        <taxon>Bacteria</taxon>
        <taxon>Pseudomonadati</taxon>
        <taxon>Pseudomonadota</taxon>
        <taxon>Betaproteobacteria</taxon>
        <taxon>Burkholderiales</taxon>
        <taxon>Sphaerotilaceae</taxon>
        <taxon>Piscinibacter</taxon>
    </lineage>
</organism>
<sequence>MPCWRRCPRRVPMASTASAASSAGSASVQAAIAAHRFGLSEPSLQGIGSDPQGWLLSQIGPADIARGDGLLNTPQAWAHARAERRAKKDAKAQPEAVPGEHHFREVIAADITSRLVTAASTQRPFAERLQWFWSNHFTVSQTKGTVRGLVGAFERDAIRPHIAGRFEDMLVASSTHPAMLRYLDNVQSAGPRSRIVGKASRRAHRMGEEPRVSGLNENLAREILELHTLGAESSRDGIYTQRDVTSFAAVLTGWRISLADDARGQLFDADWHEPGRKTVLGKSYPEGPDALRMVLRDLARHPATAKFISTKLARHFVADDPPPELVDQLAATYLRSDGQLGEVYQALIRSPLAWNPAPSKLKTPEEFVVSSVRMLKAPMRVFERHDAGGVYSLGQRIHVTPSPAGWPDRAEDWLGPDAVWKRVEWATRAGERSGGFIDARAVAMASLGPLLSDSSRQQIERASDGSQALALLLMAPEFQRR</sequence>
<name>A0A3N7HUY7_9BURK</name>
<keyword evidence="1" id="KW-0732">Signal</keyword>
<dbReference type="Proteomes" id="UP000267464">
    <property type="component" value="Unassembled WGS sequence"/>
</dbReference>
<reference evidence="2 3" key="2">
    <citation type="submission" date="2018-12" db="EMBL/GenBank/DDBJ databases">
        <title>Rhizobacter gummiphilus sp. nov., a rubber-degrading bacterium isolated from the soil of a botanical garden in Japan.</title>
        <authorList>
            <person name="Shunsuke S.S."/>
        </authorList>
    </citation>
    <scope>NUCLEOTIDE SEQUENCE [LARGE SCALE GENOMIC DNA]</scope>
    <source>
        <strain evidence="2 3">S-16</strain>
    </source>
</reference>
<dbReference type="Pfam" id="PF08811">
    <property type="entry name" value="DUF1800"/>
    <property type="match status" value="1"/>
</dbReference>
<proteinExistence type="predicted"/>
<evidence type="ECO:0000313" key="3">
    <source>
        <dbReference type="Proteomes" id="UP000267464"/>
    </source>
</evidence>
<protein>
    <submittedName>
        <fullName evidence="2">DUF1800 domain-containing protein</fullName>
    </submittedName>
</protein>
<dbReference type="AlphaFoldDB" id="A0A3N7HUY7"/>
<dbReference type="EMBL" id="QUSW01000001">
    <property type="protein sequence ID" value="RQP25643.1"/>
    <property type="molecule type" value="Genomic_DNA"/>
</dbReference>
<feature type="chain" id="PRO_5017929439" evidence="1">
    <location>
        <begin position="31"/>
        <end position="481"/>
    </location>
</feature>
<evidence type="ECO:0000313" key="2">
    <source>
        <dbReference type="EMBL" id="RQP25643.1"/>
    </source>
</evidence>
<dbReference type="InterPro" id="IPR014917">
    <property type="entry name" value="DUF1800"/>
</dbReference>